<feature type="signal peptide" evidence="3">
    <location>
        <begin position="1"/>
        <end position="20"/>
    </location>
</feature>
<dbReference type="Pfam" id="PF07686">
    <property type="entry name" value="V-set"/>
    <property type="match status" value="1"/>
</dbReference>
<dbReference type="PANTHER" id="PTHR23268:SF124">
    <property type="entry name" value="IG-LIKE DOMAIN-CONTAINING PROTEIN"/>
    <property type="match status" value="1"/>
</dbReference>
<evidence type="ECO:0000313" key="6">
    <source>
        <dbReference type="Proteomes" id="UP001558613"/>
    </source>
</evidence>
<evidence type="ECO:0000256" key="3">
    <source>
        <dbReference type="SAM" id="SignalP"/>
    </source>
</evidence>
<dbReference type="EMBL" id="JAYMGO010000017">
    <property type="protein sequence ID" value="KAL1258052.1"/>
    <property type="molecule type" value="Genomic_DNA"/>
</dbReference>
<sequence>MSEFPLKCFLLQCCIGLSVALNVIQTPTNLFLATGATMNITCSHHDKTYDKIFWYQQSDGQNLEHIGFLSFKQPLVDRKGFTVAGDAEKEAFLVVPSVKAEHSVCVVCSPVIQQSPKHLLRTVEKKEAKLYCHHGDSNYQNLYWYQQKSNGGSLEFIGRLNYGAPFHEEKFKSRFNITGHATKDAFLHISSISAEDSAVYFCAAICVVCSPVIQQSPKHFLRTVEEKEAKLSCHHGDSSYQILYWYQQKTNGGSLELIGWLNYGAPFHEEKFKPRF</sequence>
<dbReference type="SMART" id="SM00409">
    <property type="entry name" value="IG"/>
    <property type="match status" value="1"/>
</dbReference>
<feature type="chain" id="PRO_5046617444" description="Ig-like domain-containing protein" evidence="3">
    <location>
        <begin position="21"/>
        <end position="276"/>
    </location>
</feature>
<accession>A0ABR3LYT2</accession>
<proteinExistence type="predicted"/>
<name>A0ABR3LYT2_9TELE</name>
<evidence type="ECO:0000259" key="4">
    <source>
        <dbReference type="PROSITE" id="PS50835"/>
    </source>
</evidence>
<reference evidence="5 6" key="1">
    <citation type="submission" date="2023-09" db="EMBL/GenBank/DDBJ databases">
        <authorList>
            <person name="Wang M."/>
        </authorList>
    </citation>
    <scope>NUCLEOTIDE SEQUENCE [LARGE SCALE GENOMIC DNA]</scope>
    <source>
        <strain evidence="5">GT-2023</strain>
        <tissue evidence="5">Liver</tissue>
    </source>
</reference>
<evidence type="ECO:0000256" key="1">
    <source>
        <dbReference type="ARBA" id="ARBA00022729"/>
    </source>
</evidence>
<dbReference type="InterPro" id="IPR013106">
    <property type="entry name" value="Ig_V-set"/>
</dbReference>
<keyword evidence="6" id="KW-1185">Reference proteome</keyword>
<gene>
    <name evidence="5" type="ORF">QQF64_011296</name>
</gene>
<evidence type="ECO:0000256" key="2">
    <source>
        <dbReference type="ARBA" id="ARBA00022859"/>
    </source>
</evidence>
<keyword evidence="1 3" id="KW-0732">Signal</keyword>
<dbReference type="InterPro" id="IPR013783">
    <property type="entry name" value="Ig-like_fold"/>
</dbReference>
<dbReference type="InterPro" id="IPR007110">
    <property type="entry name" value="Ig-like_dom"/>
</dbReference>
<organism evidence="5 6">
    <name type="scientific">Cirrhinus molitorella</name>
    <name type="common">mud carp</name>
    <dbReference type="NCBI Taxonomy" id="172907"/>
    <lineage>
        <taxon>Eukaryota</taxon>
        <taxon>Metazoa</taxon>
        <taxon>Chordata</taxon>
        <taxon>Craniata</taxon>
        <taxon>Vertebrata</taxon>
        <taxon>Euteleostomi</taxon>
        <taxon>Actinopterygii</taxon>
        <taxon>Neopterygii</taxon>
        <taxon>Teleostei</taxon>
        <taxon>Ostariophysi</taxon>
        <taxon>Cypriniformes</taxon>
        <taxon>Cyprinidae</taxon>
        <taxon>Labeoninae</taxon>
        <taxon>Labeonini</taxon>
        <taxon>Cirrhinus</taxon>
    </lineage>
</organism>
<protein>
    <recommendedName>
        <fullName evidence="4">Ig-like domain-containing protein</fullName>
    </recommendedName>
</protein>
<dbReference type="PROSITE" id="PS50835">
    <property type="entry name" value="IG_LIKE"/>
    <property type="match status" value="1"/>
</dbReference>
<dbReference type="SUPFAM" id="SSF48726">
    <property type="entry name" value="Immunoglobulin"/>
    <property type="match status" value="3"/>
</dbReference>
<keyword evidence="2" id="KW-0391">Immunity</keyword>
<feature type="domain" description="Ig-like" evidence="4">
    <location>
        <begin position="110"/>
        <end position="204"/>
    </location>
</feature>
<dbReference type="Gene3D" id="2.60.40.10">
    <property type="entry name" value="Immunoglobulins"/>
    <property type="match status" value="3"/>
</dbReference>
<dbReference type="InterPro" id="IPR036179">
    <property type="entry name" value="Ig-like_dom_sf"/>
</dbReference>
<dbReference type="InterPro" id="IPR003599">
    <property type="entry name" value="Ig_sub"/>
</dbReference>
<dbReference type="InterPro" id="IPR050413">
    <property type="entry name" value="TCR_beta_variable"/>
</dbReference>
<dbReference type="CDD" id="cd00099">
    <property type="entry name" value="IgV"/>
    <property type="match status" value="1"/>
</dbReference>
<feature type="non-terminal residue" evidence="5">
    <location>
        <position position="276"/>
    </location>
</feature>
<evidence type="ECO:0000313" key="5">
    <source>
        <dbReference type="EMBL" id="KAL1258052.1"/>
    </source>
</evidence>
<dbReference type="Proteomes" id="UP001558613">
    <property type="component" value="Unassembled WGS sequence"/>
</dbReference>
<dbReference type="SMART" id="SM00406">
    <property type="entry name" value="IGv"/>
    <property type="match status" value="2"/>
</dbReference>
<dbReference type="PANTHER" id="PTHR23268">
    <property type="entry name" value="T-CELL RECEPTOR BETA CHAIN"/>
    <property type="match status" value="1"/>
</dbReference>
<comment type="caution">
    <text evidence="5">The sequence shown here is derived from an EMBL/GenBank/DDBJ whole genome shotgun (WGS) entry which is preliminary data.</text>
</comment>